<proteinExistence type="predicted"/>
<feature type="compositionally biased region" description="Low complexity" evidence="1">
    <location>
        <begin position="17"/>
        <end position="29"/>
    </location>
</feature>
<reference evidence="2" key="1">
    <citation type="submission" date="2023-10" db="EMBL/GenBank/DDBJ databases">
        <authorList>
            <person name="Noh H."/>
        </authorList>
    </citation>
    <scope>NUCLEOTIDE SEQUENCE</scope>
    <source>
        <strain evidence="2">DUCC4014</strain>
    </source>
</reference>
<dbReference type="GeneID" id="87810785"/>
<evidence type="ECO:0000313" key="2">
    <source>
        <dbReference type="EMBL" id="WOO84091.1"/>
    </source>
</evidence>
<sequence>MSNGYYSNGYSNSYSNGYYANGYTNTNTSRGQVTYASQDEEYPSVFESSSESGGDDNNSNNDGNSSTSESEDGPVQRTITCTCNCCDHSGREHREAGYMGQRIN</sequence>
<gene>
    <name evidence="2" type="ORF">LOC62_05G007613</name>
</gene>
<feature type="compositionally biased region" description="Low complexity" evidence="1">
    <location>
        <begin position="47"/>
        <end position="68"/>
    </location>
</feature>
<evidence type="ECO:0000313" key="3">
    <source>
        <dbReference type="Proteomes" id="UP000827549"/>
    </source>
</evidence>
<dbReference type="AlphaFoldDB" id="A0AAF0YGA2"/>
<feature type="region of interest" description="Disordered" evidence="1">
    <location>
        <begin position="17"/>
        <end position="75"/>
    </location>
</feature>
<dbReference type="Proteomes" id="UP000827549">
    <property type="component" value="Chromosome 5"/>
</dbReference>
<dbReference type="EMBL" id="CP086718">
    <property type="protein sequence ID" value="WOO84091.1"/>
    <property type="molecule type" value="Genomic_DNA"/>
</dbReference>
<accession>A0AAF0YGA2</accession>
<keyword evidence="3" id="KW-1185">Reference proteome</keyword>
<dbReference type="RefSeq" id="XP_062630117.1">
    <property type="nucleotide sequence ID" value="XM_062774133.1"/>
</dbReference>
<evidence type="ECO:0000256" key="1">
    <source>
        <dbReference type="SAM" id="MobiDB-lite"/>
    </source>
</evidence>
<name>A0AAF0YGA2_9TREE</name>
<organism evidence="2 3">
    <name type="scientific">Vanrija pseudolonga</name>
    <dbReference type="NCBI Taxonomy" id="143232"/>
    <lineage>
        <taxon>Eukaryota</taxon>
        <taxon>Fungi</taxon>
        <taxon>Dikarya</taxon>
        <taxon>Basidiomycota</taxon>
        <taxon>Agaricomycotina</taxon>
        <taxon>Tremellomycetes</taxon>
        <taxon>Trichosporonales</taxon>
        <taxon>Trichosporonaceae</taxon>
        <taxon>Vanrija</taxon>
    </lineage>
</organism>
<protein>
    <submittedName>
        <fullName evidence="2">Uncharacterized protein</fullName>
    </submittedName>
</protein>